<keyword evidence="2" id="KW-1185">Reference proteome</keyword>
<organism evidence="1 2">
    <name type="scientific">Tilletia indica</name>
    <dbReference type="NCBI Taxonomy" id="43049"/>
    <lineage>
        <taxon>Eukaryota</taxon>
        <taxon>Fungi</taxon>
        <taxon>Dikarya</taxon>
        <taxon>Basidiomycota</taxon>
        <taxon>Ustilaginomycotina</taxon>
        <taxon>Exobasidiomycetes</taxon>
        <taxon>Tilletiales</taxon>
        <taxon>Tilletiaceae</taxon>
        <taxon>Tilletia</taxon>
    </lineage>
</organism>
<reference evidence="1" key="2">
    <citation type="journal article" date="2019" name="IMA Fungus">
        <title>Genome sequencing and comparison of five Tilletia species to identify candidate genes for the detection of regulated species infecting wheat.</title>
        <authorList>
            <person name="Nguyen H.D.T."/>
            <person name="Sultana T."/>
            <person name="Kesanakurti P."/>
            <person name="Hambleton S."/>
        </authorList>
    </citation>
    <scope>NUCLEOTIDE SEQUENCE</scope>
    <source>
        <strain evidence="1">DAOMC 236416</strain>
    </source>
</reference>
<proteinExistence type="predicted"/>
<name>A0A8T8SGH3_9BASI</name>
<feature type="non-terminal residue" evidence="1">
    <location>
        <position position="247"/>
    </location>
</feature>
<dbReference type="EMBL" id="LWDF02001241">
    <property type="protein sequence ID" value="KAE8239750.1"/>
    <property type="molecule type" value="Genomic_DNA"/>
</dbReference>
<evidence type="ECO:0000313" key="2">
    <source>
        <dbReference type="Proteomes" id="UP000077521"/>
    </source>
</evidence>
<reference evidence="1" key="1">
    <citation type="submission" date="2016-04" db="EMBL/GenBank/DDBJ databases">
        <authorList>
            <person name="Nguyen H.D."/>
            <person name="Samba Siva P."/>
            <person name="Cullis J."/>
            <person name="Levesque C.A."/>
            <person name="Hambleton S."/>
        </authorList>
    </citation>
    <scope>NUCLEOTIDE SEQUENCE</scope>
    <source>
        <strain evidence="1">DAOMC 236416</strain>
    </source>
</reference>
<dbReference type="Proteomes" id="UP000077521">
    <property type="component" value="Unassembled WGS sequence"/>
</dbReference>
<comment type="caution">
    <text evidence="1">The sequence shown here is derived from an EMBL/GenBank/DDBJ whole genome shotgun (WGS) entry which is preliminary data.</text>
</comment>
<sequence length="247" mass="28177">MVLPRLVRSVSLPINKALDFQKLLQANPGLVEAIRHLRVWDPVAIYYARDKKSIPTAFHNDTPPKSDRNQWVRFGDLLLLVQQRETKQIPFVDLSMGQINMDPLYSQLKRAPRLMERLSALRIVGDYHSSRYSGILDSQSAFVRHGEAMSEELSDILHLALDVQDSVGSDTFQVFHFEGLRTKAAGRDSVLPALGPRLKKRLALRIRDLSIKVHDAAKCDLSTFSAMLEILWPNLRRFQLVLKNNVQ</sequence>
<evidence type="ECO:0000313" key="1">
    <source>
        <dbReference type="EMBL" id="KAE8239750.1"/>
    </source>
</evidence>
<dbReference type="AlphaFoldDB" id="A0A8T8SGH3"/>
<gene>
    <name evidence="1" type="ORF">A4X13_0g8085</name>
</gene>
<accession>A0A8T8SGH3</accession>
<protein>
    <submittedName>
        <fullName evidence="1">Uncharacterized protein</fullName>
    </submittedName>
</protein>